<dbReference type="GO" id="GO:0003676">
    <property type="term" value="F:nucleic acid binding"/>
    <property type="evidence" value="ECO:0007669"/>
    <property type="project" value="InterPro"/>
</dbReference>
<feature type="region of interest" description="Disordered" evidence="1">
    <location>
        <begin position="52"/>
        <end position="72"/>
    </location>
</feature>
<protein>
    <recommendedName>
        <fullName evidence="2">RNase H type-1 domain-containing protein</fullName>
    </recommendedName>
</protein>
<sequence>MTPKDFQFSVCLLWKVWHCRNQVLHHKPTQNAPTLIQWTEDYLRQYQQHNDHRAPPNLKETRQRNSQWQPPPPGCVKLNVDVAQRVQQNKMSFGFIVRNHAEDTIAALAIPWRGIHQPLIMEAHALQFALQWCLQNSIAIHHIESSCKILIHAIHLGYTDNIHLQDFITHIKGLLSHLPQASISYIPREANTAAHRLAKQALGLDQDTGLFKKKNLRMRSISTAINKISQIIDIRTQRDRNVLPKTSSGVLIPPKIEDDHSPLPGWMIESLKAVKYVNSDHFAVPVGKRVVELVGGKESALTQVVRTIISKTYKNKAVEENGGAKAPDNYVKRLSNQQETYDFDWRIKRILTAAKGQLQEVTTKKGSTHAGSFCESSDSPRHTILIFHGLGNFNSLLFHLNFHMDTQPTQQSKIYNRKVYVMLLTLGSSMQRMASTSLSSVNSSTGMGAGPTPLACTLSPQNGWSPKNGTIVVGH</sequence>
<accession>A0A7J6FF49</accession>
<dbReference type="GO" id="GO:0004523">
    <property type="term" value="F:RNA-DNA hybrid ribonuclease activity"/>
    <property type="evidence" value="ECO:0007669"/>
    <property type="project" value="InterPro"/>
</dbReference>
<dbReference type="PANTHER" id="PTHR47074:SF48">
    <property type="entry name" value="POLYNUCLEOTIDYL TRANSFERASE, RIBONUCLEASE H-LIKE SUPERFAMILY PROTEIN"/>
    <property type="match status" value="1"/>
</dbReference>
<dbReference type="InterPro" id="IPR044730">
    <property type="entry name" value="RNase_H-like_dom_plant"/>
</dbReference>
<dbReference type="EMBL" id="JAATIP010000128">
    <property type="protein sequence ID" value="KAF4369322.1"/>
    <property type="molecule type" value="Genomic_DNA"/>
</dbReference>
<dbReference type="InterPro" id="IPR002156">
    <property type="entry name" value="RNaseH_domain"/>
</dbReference>
<feature type="domain" description="RNase H type-1" evidence="2">
    <location>
        <begin position="79"/>
        <end position="201"/>
    </location>
</feature>
<organism evidence="3 4">
    <name type="scientific">Cannabis sativa</name>
    <name type="common">Hemp</name>
    <name type="synonym">Marijuana</name>
    <dbReference type="NCBI Taxonomy" id="3483"/>
    <lineage>
        <taxon>Eukaryota</taxon>
        <taxon>Viridiplantae</taxon>
        <taxon>Streptophyta</taxon>
        <taxon>Embryophyta</taxon>
        <taxon>Tracheophyta</taxon>
        <taxon>Spermatophyta</taxon>
        <taxon>Magnoliopsida</taxon>
        <taxon>eudicotyledons</taxon>
        <taxon>Gunneridae</taxon>
        <taxon>Pentapetalae</taxon>
        <taxon>rosids</taxon>
        <taxon>fabids</taxon>
        <taxon>Rosales</taxon>
        <taxon>Cannabaceae</taxon>
        <taxon>Cannabis</taxon>
    </lineage>
</organism>
<comment type="caution">
    <text evidence="3">The sequence shown here is derived from an EMBL/GenBank/DDBJ whole genome shotgun (WGS) entry which is preliminary data.</text>
</comment>
<gene>
    <name evidence="3" type="ORF">F8388_019547</name>
</gene>
<dbReference type="CDD" id="cd06222">
    <property type="entry name" value="RNase_H_like"/>
    <property type="match status" value="1"/>
</dbReference>
<reference evidence="3 4" key="1">
    <citation type="journal article" date="2020" name="bioRxiv">
        <title>Sequence and annotation of 42 cannabis genomes reveals extensive copy number variation in cannabinoid synthesis and pathogen resistance genes.</title>
        <authorList>
            <person name="Mckernan K.J."/>
            <person name="Helbert Y."/>
            <person name="Kane L.T."/>
            <person name="Ebling H."/>
            <person name="Zhang L."/>
            <person name="Liu B."/>
            <person name="Eaton Z."/>
            <person name="Mclaughlin S."/>
            <person name="Kingan S."/>
            <person name="Baybayan P."/>
            <person name="Concepcion G."/>
            <person name="Jordan M."/>
            <person name="Riva A."/>
            <person name="Barbazuk W."/>
            <person name="Harkins T."/>
        </authorList>
    </citation>
    <scope>NUCLEOTIDE SEQUENCE [LARGE SCALE GENOMIC DNA]</scope>
    <source>
        <strain evidence="4">cv. Jamaican Lion 4</strain>
        <tissue evidence="3">Leaf</tissue>
    </source>
</reference>
<evidence type="ECO:0000313" key="4">
    <source>
        <dbReference type="Proteomes" id="UP000525078"/>
    </source>
</evidence>
<dbReference type="Proteomes" id="UP000525078">
    <property type="component" value="Unassembled WGS sequence"/>
</dbReference>
<name>A0A7J6FF49_CANSA</name>
<dbReference type="AlphaFoldDB" id="A0A7J6FF49"/>
<dbReference type="SUPFAM" id="SSF53098">
    <property type="entry name" value="Ribonuclease H-like"/>
    <property type="match status" value="1"/>
</dbReference>
<evidence type="ECO:0000259" key="2">
    <source>
        <dbReference type="Pfam" id="PF13456"/>
    </source>
</evidence>
<dbReference type="InterPro" id="IPR052929">
    <property type="entry name" value="RNase_H-like_EbsB-rel"/>
</dbReference>
<dbReference type="InterPro" id="IPR012337">
    <property type="entry name" value="RNaseH-like_sf"/>
</dbReference>
<dbReference type="Pfam" id="PF13456">
    <property type="entry name" value="RVT_3"/>
    <property type="match status" value="1"/>
</dbReference>
<proteinExistence type="predicted"/>
<dbReference type="InterPro" id="IPR036397">
    <property type="entry name" value="RNaseH_sf"/>
</dbReference>
<feature type="compositionally biased region" description="Basic and acidic residues" evidence="1">
    <location>
        <begin position="52"/>
        <end position="63"/>
    </location>
</feature>
<evidence type="ECO:0000256" key="1">
    <source>
        <dbReference type="SAM" id="MobiDB-lite"/>
    </source>
</evidence>
<dbReference type="PANTHER" id="PTHR47074">
    <property type="entry name" value="BNAC02G40300D PROTEIN"/>
    <property type="match status" value="1"/>
</dbReference>
<dbReference type="Gene3D" id="3.30.420.10">
    <property type="entry name" value="Ribonuclease H-like superfamily/Ribonuclease H"/>
    <property type="match status" value="1"/>
</dbReference>
<evidence type="ECO:0000313" key="3">
    <source>
        <dbReference type="EMBL" id="KAF4369322.1"/>
    </source>
</evidence>